<dbReference type="InterPro" id="IPR000073">
    <property type="entry name" value="AB_hydrolase_1"/>
</dbReference>
<dbReference type="EMBL" id="PYYB01000004">
    <property type="protein sequence ID" value="PTL55034.1"/>
    <property type="molecule type" value="Genomic_DNA"/>
</dbReference>
<reference evidence="2 3" key="1">
    <citation type="submission" date="2018-03" db="EMBL/GenBank/DDBJ databases">
        <title>Aquarubrobacter algicola gen. nov., sp. nov., a novel actinobacterium isolated from shallow eutrophic lake during the end of cyanobacterial harmful algal blooms.</title>
        <authorList>
            <person name="Chun S.J."/>
        </authorList>
    </citation>
    <scope>NUCLEOTIDE SEQUENCE [LARGE SCALE GENOMIC DNA]</scope>
    <source>
        <strain evidence="2 3">Seoho-28</strain>
    </source>
</reference>
<dbReference type="SUPFAM" id="SSF53474">
    <property type="entry name" value="alpha/beta-Hydrolases"/>
    <property type="match status" value="1"/>
</dbReference>
<evidence type="ECO:0000313" key="2">
    <source>
        <dbReference type="EMBL" id="PTL55034.1"/>
    </source>
</evidence>
<dbReference type="InterPro" id="IPR050471">
    <property type="entry name" value="AB_hydrolase"/>
</dbReference>
<dbReference type="PRINTS" id="PR00111">
    <property type="entry name" value="ABHYDROLASE"/>
</dbReference>
<organism evidence="2 3">
    <name type="scientific">Paraconexibacter algicola</name>
    <dbReference type="NCBI Taxonomy" id="2133960"/>
    <lineage>
        <taxon>Bacteria</taxon>
        <taxon>Bacillati</taxon>
        <taxon>Actinomycetota</taxon>
        <taxon>Thermoleophilia</taxon>
        <taxon>Solirubrobacterales</taxon>
        <taxon>Paraconexibacteraceae</taxon>
        <taxon>Paraconexibacter</taxon>
    </lineage>
</organism>
<evidence type="ECO:0000313" key="3">
    <source>
        <dbReference type="Proteomes" id="UP000240739"/>
    </source>
</evidence>
<evidence type="ECO:0000259" key="1">
    <source>
        <dbReference type="Pfam" id="PF00561"/>
    </source>
</evidence>
<keyword evidence="3" id="KW-1185">Reference proteome</keyword>
<sequence length="271" mass="28292">MSERIPIGDRTLHVVQRGSGDPLLLIQGMSGTHASWGEPFLSALDPALATISYDHRGIGRSDPAAEPFSIVDLADDALALLDALGHASAHVMGISMGGMVAQELALKAPERVRSLTLGCTYSGGEGASLAAPETIQRLSEGMMSGDRERAIRTGYEINVSPAFAADEAHWPAFLAMATATPAPIATIMLQMQAIGAHDTLARLGAITAPTLVVHGDADLMLPVANGVLIADAIPGAHLERFADVGHLFWWERPEQTAALVTAHCAGATNPA</sequence>
<comment type="caution">
    <text evidence="2">The sequence shown here is derived from an EMBL/GenBank/DDBJ whole genome shotgun (WGS) entry which is preliminary data.</text>
</comment>
<dbReference type="GO" id="GO:0046503">
    <property type="term" value="P:glycerolipid catabolic process"/>
    <property type="evidence" value="ECO:0007669"/>
    <property type="project" value="TreeGrafter"/>
</dbReference>
<dbReference type="Gene3D" id="3.40.50.1820">
    <property type="entry name" value="alpha/beta hydrolase"/>
    <property type="match status" value="1"/>
</dbReference>
<dbReference type="OrthoDB" id="7958481at2"/>
<feature type="domain" description="AB hydrolase-1" evidence="1">
    <location>
        <begin position="22"/>
        <end position="253"/>
    </location>
</feature>
<dbReference type="InterPro" id="IPR029058">
    <property type="entry name" value="AB_hydrolase_fold"/>
</dbReference>
<dbReference type="PANTHER" id="PTHR43433:SF5">
    <property type="entry name" value="AB HYDROLASE-1 DOMAIN-CONTAINING PROTEIN"/>
    <property type="match status" value="1"/>
</dbReference>
<accession>A0A2T4UCW3</accession>
<dbReference type="Pfam" id="PF00561">
    <property type="entry name" value="Abhydrolase_1"/>
    <property type="match status" value="1"/>
</dbReference>
<dbReference type="Proteomes" id="UP000240739">
    <property type="component" value="Unassembled WGS sequence"/>
</dbReference>
<dbReference type="GO" id="GO:0004806">
    <property type="term" value="F:triacylglycerol lipase activity"/>
    <property type="evidence" value="ECO:0007669"/>
    <property type="project" value="TreeGrafter"/>
</dbReference>
<keyword evidence="2" id="KW-0378">Hydrolase</keyword>
<dbReference type="PANTHER" id="PTHR43433">
    <property type="entry name" value="HYDROLASE, ALPHA/BETA FOLD FAMILY PROTEIN"/>
    <property type="match status" value="1"/>
</dbReference>
<name>A0A2T4UCW3_9ACTN</name>
<dbReference type="AlphaFoldDB" id="A0A2T4UCW3"/>
<protein>
    <submittedName>
        <fullName evidence="2">Alpha/beta hydrolase</fullName>
    </submittedName>
</protein>
<gene>
    <name evidence="2" type="ORF">C7Y72_20910</name>
</gene>
<dbReference type="RefSeq" id="WP_107571135.1">
    <property type="nucleotide sequence ID" value="NZ_PYYB01000004.1"/>
</dbReference>
<proteinExistence type="predicted"/>